<evidence type="ECO:0000313" key="13">
    <source>
        <dbReference type="Proteomes" id="UP000095039"/>
    </source>
</evidence>
<dbReference type="Gene3D" id="3.30.160.70">
    <property type="entry name" value="Methylated DNA-protein cysteine methyltransferase domain"/>
    <property type="match status" value="1"/>
</dbReference>
<accession>A0A1E5CBS5</accession>
<feature type="domain" description="Methylated-DNA-[protein]-cysteine S-methyltransferase DNA binding" evidence="10">
    <location>
        <begin position="77"/>
        <end position="156"/>
    </location>
</feature>
<evidence type="ECO:0000256" key="9">
    <source>
        <dbReference type="HAMAP-Rule" id="MF_00772"/>
    </source>
</evidence>
<comment type="caution">
    <text evidence="12">The sequence shown here is derived from an EMBL/GenBank/DDBJ whole genome shotgun (WGS) entry which is preliminary data.</text>
</comment>
<feature type="domain" description="Methylguanine DNA methyltransferase ribonuclease-like" evidence="11">
    <location>
        <begin position="4"/>
        <end position="73"/>
    </location>
</feature>
<sequence>MKQYRHLYDSPLGAITLTASEKGLTSLSLPTYKYDIPSSEQEITTRSPFNEVIAQLDGYFAGESVQFSVPLDLLGTAFQQQVWAALQTIPAGETRCYGDLAADIGKPSASRAVGAANGQNPIAIIVPCHRVIGKSGKLTGYAGGLDAKAWLLNHEQAMAANIPKQPQDAATRTR</sequence>
<comment type="miscellaneous">
    <text evidence="9">This enzyme catalyzes only one turnover and therefore is not strictly catalytic. According to one definition, an enzyme is a biocatalyst that acts repeatedly and over many reaction cycles.</text>
</comment>
<keyword evidence="13" id="KW-1185">Reference proteome</keyword>
<comment type="similarity">
    <text evidence="2 9">Belongs to the MGMT family.</text>
</comment>
<comment type="function">
    <text evidence="9">Involved in the cellular defense against the biological effects of O6-methylguanine (O6-MeG) and O4-methylthymine (O4-MeT) in DNA. Repairs the methylated nucleobase in DNA by stoichiometrically transferring the methyl group to a cysteine residue in the enzyme. This is a suicide reaction: the enzyme is irreversibly inactivated.</text>
</comment>
<evidence type="ECO:0000256" key="1">
    <source>
        <dbReference type="ARBA" id="ARBA00001286"/>
    </source>
</evidence>
<name>A0A1E5CBS5_9GAMM</name>
<evidence type="ECO:0000256" key="2">
    <source>
        <dbReference type="ARBA" id="ARBA00008711"/>
    </source>
</evidence>
<dbReference type="PANTHER" id="PTHR10815">
    <property type="entry name" value="METHYLATED-DNA--PROTEIN-CYSTEINE METHYLTRANSFERASE"/>
    <property type="match status" value="1"/>
</dbReference>
<protein>
    <recommendedName>
        <fullName evidence="9">Methylated-DNA--protein-cysteine methyltransferase</fullName>
        <ecNumber evidence="9">2.1.1.63</ecNumber>
    </recommendedName>
    <alternativeName>
        <fullName evidence="9">6-O-methylguanine-DNA methyltransferase</fullName>
        <shortName evidence="9">MGMT</shortName>
    </alternativeName>
    <alternativeName>
        <fullName evidence="9">O-6-methylguanine-DNA-alkyltransferase</fullName>
    </alternativeName>
</protein>
<keyword evidence="4 9" id="KW-0489">Methyltransferase</keyword>
<dbReference type="InterPro" id="IPR036388">
    <property type="entry name" value="WH-like_DNA-bd_sf"/>
</dbReference>
<evidence type="ECO:0000313" key="12">
    <source>
        <dbReference type="EMBL" id="OEE62961.1"/>
    </source>
</evidence>
<dbReference type="InterPro" id="IPR001497">
    <property type="entry name" value="MethylDNA_cys_MeTrfase_AS"/>
</dbReference>
<keyword evidence="6 9" id="KW-0227">DNA damage</keyword>
<dbReference type="CDD" id="cd06445">
    <property type="entry name" value="ATase"/>
    <property type="match status" value="1"/>
</dbReference>
<reference evidence="12 13" key="1">
    <citation type="journal article" date="2012" name="Science">
        <title>Ecological populations of bacteria act as socially cohesive units of antibiotic production and resistance.</title>
        <authorList>
            <person name="Cordero O.X."/>
            <person name="Wildschutte H."/>
            <person name="Kirkup B."/>
            <person name="Proehl S."/>
            <person name="Ngo L."/>
            <person name="Hussain F."/>
            <person name="Le Roux F."/>
            <person name="Mincer T."/>
            <person name="Polz M.F."/>
        </authorList>
    </citation>
    <scope>NUCLEOTIDE SEQUENCE [LARGE SCALE GENOMIC DNA]</scope>
    <source>
        <strain evidence="12 13">FF-454</strain>
    </source>
</reference>
<feature type="active site" description="Nucleophile; methyl group acceptor" evidence="9">
    <location>
        <position position="128"/>
    </location>
</feature>
<keyword evidence="5 9" id="KW-0808">Transferase</keyword>
<dbReference type="SUPFAM" id="SSF46767">
    <property type="entry name" value="Methylated DNA-protein cysteine methyltransferase, C-terminal domain"/>
    <property type="match status" value="1"/>
</dbReference>
<evidence type="ECO:0000256" key="6">
    <source>
        <dbReference type="ARBA" id="ARBA00022763"/>
    </source>
</evidence>
<dbReference type="Pfam" id="PF01035">
    <property type="entry name" value="DNA_binding_1"/>
    <property type="match status" value="1"/>
</dbReference>
<dbReference type="InterPro" id="IPR008332">
    <property type="entry name" value="MethylG_MeTrfase_N"/>
</dbReference>
<evidence type="ECO:0000256" key="8">
    <source>
        <dbReference type="ARBA" id="ARBA00049348"/>
    </source>
</evidence>
<gene>
    <name evidence="12" type="ORF">A1OK_20480</name>
</gene>
<dbReference type="NCBIfam" id="TIGR00589">
    <property type="entry name" value="ogt"/>
    <property type="match status" value="1"/>
</dbReference>
<evidence type="ECO:0000259" key="10">
    <source>
        <dbReference type="Pfam" id="PF01035"/>
    </source>
</evidence>
<evidence type="ECO:0000256" key="4">
    <source>
        <dbReference type="ARBA" id="ARBA00022603"/>
    </source>
</evidence>
<keyword evidence="7 9" id="KW-0234">DNA repair</keyword>
<dbReference type="InterPro" id="IPR014048">
    <property type="entry name" value="MethylDNA_cys_MeTrfase_DNA-bd"/>
</dbReference>
<dbReference type="Gene3D" id="1.10.10.10">
    <property type="entry name" value="Winged helix-like DNA-binding domain superfamily/Winged helix DNA-binding domain"/>
    <property type="match status" value="1"/>
</dbReference>
<dbReference type="GO" id="GO:0003908">
    <property type="term" value="F:methylated-DNA-[protein]-cysteine S-methyltransferase activity"/>
    <property type="evidence" value="ECO:0007669"/>
    <property type="project" value="UniProtKB-UniRule"/>
</dbReference>
<dbReference type="PANTHER" id="PTHR10815:SF5">
    <property type="entry name" value="METHYLATED-DNA--PROTEIN-CYSTEINE METHYLTRANSFERASE"/>
    <property type="match status" value="1"/>
</dbReference>
<dbReference type="GO" id="GO:0006307">
    <property type="term" value="P:DNA alkylation repair"/>
    <property type="evidence" value="ECO:0007669"/>
    <property type="project" value="UniProtKB-UniRule"/>
</dbReference>
<dbReference type="GO" id="GO:0005737">
    <property type="term" value="C:cytoplasm"/>
    <property type="evidence" value="ECO:0007669"/>
    <property type="project" value="UniProtKB-SubCell"/>
</dbReference>
<keyword evidence="3 9" id="KW-0963">Cytoplasm</keyword>
<comment type="subcellular location">
    <subcellularLocation>
        <location evidence="9">Cytoplasm</location>
    </subcellularLocation>
</comment>
<dbReference type="Proteomes" id="UP000095039">
    <property type="component" value="Unassembled WGS sequence"/>
</dbReference>
<dbReference type="HAMAP" id="MF_00772">
    <property type="entry name" value="OGT"/>
    <property type="match status" value="1"/>
</dbReference>
<dbReference type="InterPro" id="IPR036631">
    <property type="entry name" value="MGMT_N_sf"/>
</dbReference>
<dbReference type="EMBL" id="AJWN02000032">
    <property type="protein sequence ID" value="OEE62961.1"/>
    <property type="molecule type" value="Genomic_DNA"/>
</dbReference>
<dbReference type="RefSeq" id="WP_016958664.1">
    <property type="nucleotide sequence ID" value="NZ_AJWN02000032.1"/>
</dbReference>
<dbReference type="EC" id="2.1.1.63" evidence="9"/>
<dbReference type="AlphaFoldDB" id="A0A1E5CBS5"/>
<evidence type="ECO:0000259" key="11">
    <source>
        <dbReference type="Pfam" id="PF02870"/>
    </source>
</evidence>
<organism evidence="12 13">
    <name type="scientific">Enterovibrio norvegicus FF-454</name>
    <dbReference type="NCBI Taxonomy" id="1185651"/>
    <lineage>
        <taxon>Bacteria</taxon>
        <taxon>Pseudomonadati</taxon>
        <taxon>Pseudomonadota</taxon>
        <taxon>Gammaproteobacteria</taxon>
        <taxon>Vibrionales</taxon>
        <taxon>Vibrionaceae</taxon>
        <taxon>Enterovibrio</taxon>
    </lineage>
</organism>
<dbReference type="Pfam" id="PF02870">
    <property type="entry name" value="Methyltransf_1N"/>
    <property type="match status" value="1"/>
</dbReference>
<dbReference type="InterPro" id="IPR023546">
    <property type="entry name" value="MGMT"/>
</dbReference>
<evidence type="ECO:0000256" key="3">
    <source>
        <dbReference type="ARBA" id="ARBA00022490"/>
    </source>
</evidence>
<comment type="catalytic activity">
    <reaction evidence="8 9">
        <text>a 6-O-methyl-2'-deoxyguanosine in DNA + L-cysteinyl-[protein] = S-methyl-L-cysteinyl-[protein] + a 2'-deoxyguanosine in DNA</text>
        <dbReference type="Rhea" id="RHEA:24000"/>
        <dbReference type="Rhea" id="RHEA-COMP:10131"/>
        <dbReference type="Rhea" id="RHEA-COMP:10132"/>
        <dbReference type="Rhea" id="RHEA-COMP:11367"/>
        <dbReference type="Rhea" id="RHEA-COMP:11368"/>
        <dbReference type="ChEBI" id="CHEBI:29950"/>
        <dbReference type="ChEBI" id="CHEBI:82612"/>
        <dbReference type="ChEBI" id="CHEBI:85445"/>
        <dbReference type="ChEBI" id="CHEBI:85448"/>
        <dbReference type="EC" id="2.1.1.63"/>
    </reaction>
</comment>
<evidence type="ECO:0000256" key="7">
    <source>
        <dbReference type="ARBA" id="ARBA00023204"/>
    </source>
</evidence>
<comment type="catalytic activity">
    <reaction evidence="1 9">
        <text>a 4-O-methyl-thymidine in DNA + L-cysteinyl-[protein] = a thymidine in DNA + S-methyl-L-cysteinyl-[protein]</text>
        <dbReference type="Rhea" id="RHEA:53428"/>
        <dbReference type="Rhea" id="RHEA-COMP:10131"/>
        <dbReference type="Rhea" id="RHEA-COMP:10132"/>
        <dbReference type="Rhea" id="RHEA-COMP:13555"/>
        <dbReference type="Rhea" id="RHEA-COMP:13556"/>
        <dbReference type="ChEBI" id="CHEBI:29950"/>
        <dbReference type="ChEBI" id="CHEBI:82612"/>
        <dbReference type="ChEBI" id="CHEBI:137386"/>
        <dbReference type="ChEBI" id="CHEBI:137387"/>
        <dbReference type="EC" id="2.1.1.63"/>
    </reaction>
</comment>
<dbReference type="FunFam" id="1.10.10.10:FF:000214">
    <property type="entry name" value="Methylated-DNA--protein-cysteine methyltransferase"/>
    <property type="match status" value="1"/>
</dbReference>
<dbReference type="GO" id="GO:0032259">
    <property type="term" value="P:methylation"/>
    <property type="evidence" value="ECO:0007669"/>
    <property type="project" value="UniProtKB-KW"/>
</dbReference>
<dbReference type="InterPro" id="IPR036217">
    <property type="entry name" value="MethylDNA_cys_MeTrfase_DNAb"/>
</dbReference>
<evidence type="ECO:0000256" key="5">
    <source>
        <dbReference type="ARBA" id="ARBA00022679"/>
    </source>
</evidence>
<proteinExistence type="inferred from homology"/>
<dbReference type="PROSITE" id="PS00374">
    <property type="entry name" value="MGMT"/>
    <property type="match status" value="1"/>
</dbReference>
<dbReference type="SUPFAM" id="SSF53155">
    <property type="entry name" value="Methylated DNA-protein cysteine methyltransferase domain"/>
    <property type="match status" value="1"/>
</dbReference>